<evidence type="ECO:0000313" key="2">
    <source>
        <dbReference type="EMBL" id="EFF67689.1"/>
    </source>
</evidence>
<dbReference type="eggNOG" id="COG5492">
    <property type="taxonomic scope" value="Bacteria"/>
</dbReference>
<sequence>MKKGMKLIAFILAAVVTVSSVLPANVYANTNADDNTYVEESILAKQIVSDSQLKSELAELYQKCLQNSGKTSFHGWCGAFVGQQLNALGIDSKTGTGFNGNGNTWYPCLLDNVETNSGHTQKKYAGRDCLKSIAADAGDEPAYNIVVSFPNSTGSNTSYGHVIFIYAIVGNTAYYIESYGTSFGAEGTPIARDIDGLMNEYCSLYGTAQGAVWFSGGGGISYINDDEMFSKYPYYFNDDTYNAMFRNARSEIYDALDNADSSRMLIAIMTALSEGKDLIIKQLLSSVTDGIDSTSDEAIDKATLDFVQTMLGNETFLSSFITSAQSKIKGIKLGYDLFSTTGKEAFSKEASTLLGVHKEVFDLQLSKFLDNTGKVTKITKYGLDVSKVVASAVEMEYINIEVVEQLKTLLIQYGYDNTELYEGISRLDAKLHLDITTRVFDTVANDAVLNILSEVGDTVFNALVSEDMGIAYAIVNVAAKASVYFFYEKLGNGIKLDDVLETYALYEFQDTLFALKTDMYMKLLSGKADLSSAAENYELIWNAYRAGIVSGLNSACEITKSKSLKSVRENMKETLAGTFTYDKFLERCRAAAMQAVVNGNAVTVGSSNTDSDAESKSEAIVEKRLAKIIEMYPSGSSKFEMMYDNKKGSFAFTEFVFRTLYENIIDGTVASDKQYVYSRPYQTTKIGTLHGSEVSEDAIGILISKAKVGDVILGYGEKYGLHSMIFKEATDNGIVVYDSCWDKEKNGDYTVLLHEIPYTELAEWVGNGTSESEGGLSLYHFISYNSLYKRNSEIQADDKDNFIIDENGVLTGYKGYKTFVKIPDTVKAIGDNAFKNNDMIRNIYIPDSVTSIGENAFYDCDQLTSVFIPDSVTSVGSSCFDSCNNLTYAKLPQNMDVVSSNMFYECKKLETVVFGMNVTEIRWYAFYNCSQLKVDLPGNIVKIGDSTFRNCKSLTEITIPKSLTDCSSDIFSGCSNLKTIKFEKGITTIPAYLFCGSNSWFDGLEEIDIPETVTTIGSYAFENCKNLTTVTGMKNVTKIGSNAFYNCSNLVNIKLPENLAEIGAWAFYNCSQLKVDLPGNIVKIGVGTFENCKSLTEITIPKSLTECDWRIFSGCSNLKTIKFEKG</sequence>
<dbReference type="PANTHER" id="PTHR45661">
    <property type="entry name" value="SURFACE ANTIGEN"/>
    <property type="match status" value="1"/>
</dbReference>
<dbReference type="InterPro" id="IPR053139">
    <property type="entry name" value="Surface_bspA-like"/>
</dbReference>
<comment type="caution">
    <text evidence="2">The sequence shown here is derived from an EMBL/GenBank/DDBJ whole genome shotgun (WGS) entry which is preliminary data.</text>
</comment>
<accession>D4S1Y7</accession>
<organism evidence="2 3">
    <name type="scientific">Eshraghiella crossota DSM 2876</name>
    <dbReference type="NCBI Taxonomy" id="511680"/>
    <lineage>
        <taxon>Bacteria</taxon>
        <taxon>Bacillati</taxon>
        <taxon>Bacillota</taxon>
        <taxon>Clostridia</taxon>
        <taxon>Lachnospirales</taxon>
        <taxon>Lachnospiraceae</taxon>
        <taxon>Eshraghiella</taxon>
    </lineage>
</organism>
<feature type="chain" id="PRO_5003062355" description="Peptidase C51 domain-containing protein" evidence="1">
    <location>
        <begin position="29"/>
        <end position="1126"/>
    </location>
</feature>
<dbReference type="AlphaFoldDB" id="D4S1Y7"/>
<keyword evidence="3" id="KW-1185">Reference proteome</keyword>
<name>D4S1Y7_9FIRM</name>
<feature type="non-terminal residue" evidence="2">
    <location>
        <position position="1126"/>
    </location>
</feature>
<proteinExistence type="predicted"/>
<protein>
    <recommendedName>
        <fullName evidence="4">Peptidase C51 domain-containing protein</fullName>
    </recommendedName>
</protein>
<dbReference type="InterPro" id="IPR032675">
    <property type="entry name" value="LRR_dom_sf"/>
</dbReference>
<evidence type="ECO:0008006" key="4">
    <source>
        <dbReference type="Google" id="ProtNLM"/>
    </source>
</evidence>
<feature type="signal peptide" evidence="1">
    <location>
        <begin position="1"/>
        <end position="28"/>
    </location>
</feature>
<evidence type="ECO:0000313" key="3">
    <source>
        <dbReference type="Proteomes" id="UP000006238"/>
    </source>
</evidence>
<dbReference type="Proteomes" id="UP000006238">
    <property type="component" value="Unassembled WGS sequence"/>
</dbReference>
<dbReference type="EMBL" id="ABWN01000036">
    <property type="protein sequence ID" value="EFF67689.1"/>
    <property type="molecule type" value="Genomic_DNA"/>
</dbReference>
<evidence type="ECO:0000256" key="1">
    <source>
        <dbReference type="SAM" id="SignalP"/>
    </source>
</evidence>
<gene>
    <name evidence="2" type="ORF">BUTYVIB_02109</name>
</gene>
<dbReference type="InterPro" id="IPR026906">
    <property type="entry name" value="LRR_5"/>
</dbReference>
<keyword evidence="1" id="KW-0732">Signal</keyword>
<dbReference type="Gene3D" id="3.80.10.10">
    <property type="entry name" value="Ribonuclease Inhibitor"/>
    <property type="match status" value="2"/>
</dbReference>
<dbReference type="SUPFAM" id="SSF52058">
    <property type="entry name" value="L domain-like"/>
    <property type="match status" value="1"/>
</dbReference>
<dbReference type="Pfam" id="PF13306">
    <property type="entry name" value="LRR_5"/>
    <property type="match status" value="1"/>
</dbReference>
<reference evidence="2 3" key="1">
    <citation type="submission" date="2010-02" db="EMBL/GenBank/DDBJ databases">
        <authorList>
            <person name="Weinstock G."/>
            <person name="Sodergren E."/>
            <person name="Clifton S."/>
            <person name="Fulton L."/>
            <person name="Fulton B."/>
            <person name="Courtney L."/>
            <person name="Fronick C."/>
            <person name="Harrison M."/>
            <person name="Strong C."/>
            <person name="Farmer C."/>
            <person name="Delahaunty K."/>
            <person name="Markovic C."/>
            <person name="Hall O."/>
            <person name="Minx P."/>
            <person name="Tomlinson C."/>
            <person name="Mitreva M."/>
            <person name="Nelson J."/>
            <person name="Hou S."/>
            <person name="Wollam A."/>
            <person name="Pepin K.H."/>
            <person name="Johnson M."/>
            <person name="Bhonagiri V."/>
            <person name="Zhang X."/>
            <person name="Suruliraj S."/>
            <person name="Warren W."/>
            <person name="Chinwalla A."/>
            <person name="Mardis E.R."/>
            <person name="Wilson R.K."/>
        </authorList>
    </citation>
    <scope>NUCLEOTIDE SEQUENCE [LARGE SCALE GENOMIC DNA]</scope>
    <source>
        <strain evidence="2 3">DSM 2876</strain>
    </source>
</reference>
<dbReference type="RefSeq" id="WP_005604092.1">
    <property type="nucleotide sequence ID" value="NZ_GG663524.1"/>
</dbReference>
<dbReference type="PANTHER" id="PTHR45661:SF3">
    <property type="entry name" value="IG-LIKE DOMAIN-CONTAINING PROTEIN"/>
    <property type="match status" value="1"/>
</dbReference>
<dbReference type="HOGENOM" id="CLU_279854_0_0_9"/>